<accession>A0A372GC18</accession>
<keyword evidence="3 5" id="KW-0732">Signal</keyword>
<dbReference type="Proteomes" id="UP000262882">
    <property type="component" value="Unassembled WGS sequence"/>
</dbReference>
<proteinExistence type="predicted"/>
<protein>
    <submittedName>
        <fullName evidence="6">Extracellular solute-binding protein</fullName>
    </submittedName>
</protein>
<reference evidence="6 7" key="1">
    <citation type="submission" date="2018-08" db="EMBL/GenBank/DDBJ databases">
        <title>Actinomadura spongicola sp. nov., isolated from marine sponge Leucetta chagosensis.</title>
        <authorList>
            <person name="Li L."/>
            <person name="Lin H.W."/>
        </authorList>
    </citation>
    <scope>NUCLEOTIDE SEQUENCE [LARGE SCALE GENOMIC DNA]</scope>
    <source>
        <strain evidence="6 7">LHW52907</strain>
    </source>
</reference>
<dbReference type="SUPFAM" id="SSF53850">
    <property type="entry name" value="Periplasmic binding protein-like II"/>
    <property type="match status" value="1"/>
</dbReference>
<evidence type="ECO:0000256" key="3">
    <source>
        <dbReference type="ARBA" id="ARBA00022729"/>
    </source>
</evidence>
<comment type="subcellular location">
    <subcellularLocation>
        <location evidence="1">Periplasm</location>
    </subcellularLocation>
</comment>
<name>A0A372GC18_9ACTN</name>
<dbReference type="GO" id="GO:0015888">
    <property type="term" value="P:thiamine transport"/>
    <property type="evidence" value="ECO:0007669"/>
    <property type="project" value="TreeGrafter"/>
</dbReference>
<evidence type="ECO:0000256" key="5">
    <source>
        <dbReference type="SAM" id="SignalP"/>
    </source>
</evidence>
<dbReference type="GO" id="GO:0030976">
    <property type="term" value="F:thiamine pyrophosphate binding"/>
    <property type="evidence" value="ECO:0007669"/>
    <property type="project" value="TreeGrafter"/>
</dbReference>
<dbReference type="EMBL" id="QVNQ01000007">
    <property type="protein sequence ID" value="RFS82946.1"/>
    <property type="molecule type" value="Genomic_DNA"/>
</dbReference>
<organism evidence="6 7">
    <name type="scientific">Actinomadura spongiicola</name>
    <dbReference type="NCBI Taxonomy" id="2303421"/>
    <lineage>
        <taxon>Bacteria</taxon>
        <taxon>Bacillati</taxon>
        <taxon>Actinomycetota</taxon>
        <taxon>Actinomycetes</taxon>
        <taxon>Streptosporangiales</taxon>
        <taxon>Thermomonosporaceae</taxon>
        <taxon>Actinomadura</taxon>
    </lineage>
</organism>
<dbReference type="AlphaFoldDB" id="A0A372GC18"/>
<dbReference type="PANTHER" id="PTHR30006:SF3">
    <property type="entry name" value="THIAMINE-BINDING PERIPLASMIC PROTEIN"/>
    <property type="match status" value="1"/>
</dbReference>
<feature type="signal peptide" evidence="5">
    <location>
        <begin position="1"/>
        <end position="28"/>
    </location>
</feature>
<dbReference type="PROSITE" id="PS51257">
    <property type="entry name" value="PROKAR_LIPOPROTEIN"/>
    <property type="match status" value="1"/>
</dbReference>
<dbReference type="GO" id="GO:0030288">
    <property type="term" value="C:outer membrane-bounded periplasmic space"/>
    <property type="evidence" value="ECO:0007669"/>
    <property type="project" value="TreeGrafter"/>
</dbReference>
<dbReference type="GO" id="GO:0030975">
    <property type="term" value="F:thiamine binding"/>
    <property type="evidence" value="ECO:0007669"/>
    <property type="project" value="TreeGrafter"/>
</dbReference>
<dbReference type="PANTHER" id="PTHR30006">
    <property type="entry name" value="THIAMINE-BINDING PERIPLASMIC PROTEIN-RELATED"/>
    <property type="match status" value="1"/>
</dbReference>
<keyword evidence="7" id="KW-1185">Reference proteome</keyword>
<comment type="caution">
    <text evidence="6">The sequence shown here is derived from an EMBL/GenBank/DDBJ whole genome shotgun (WGS) entry which is preliminary data.</text>
</comment>
<gene>
    <name evidence="6" type="ORF">D0T12_22340</name>
</gene>
<sequence length="355" mass="39265">MVGRRIGKTGPTARFAAAGLAVSLVATACSIGNASDDEGDTLTYVSTGPPFQDAQAEAWQKPFTADSGVKFRNDSPVDEAKMVTMVEAKKVTWDLVDTTPAVAVQYCGKYVEKLDFSVIDKSKYPQGTVNDCGVPNFFYSTFVMYNTKKYASDPPTSMAAFFDVKKYPGKRIVPPEISVGLLEAALLADGVQPNQLYPLDLDRAFKQLDKIKSVTTFAKTYGQMQQMMVDQQFDMGLMLNVRAYQGLKAGAPYKGIWDKSIVNWNVFVVPKGSKNKEQAMKFIASTAGDEPSKKIAESASVLPVNKDLQLNLNQFQQQVYVYAPERRAGIVHADAQWWGQNFDQVTKRYTQWLSG</sequence>
<evidence type="ECO:0000313" key="6">
    <source>
        <dbReference type="EMBL" id="RFS82946.1"/>
    </source>
</evidence>
<evidence type="ECO:0000256" key="4">
    <source>
        <dbReference type="ARBA" id="ARBA00022764"/>
    </source>
</evidence>
<evidence type="ECO:0000313" key="7">
    <source>
        <dbReference type="Proteomes" id="UP000262882"/>
    </source>
</evidence>
<dbReference type="Gene3D" id="3.40.190.10">
    <property type="entry name" value="Periplasmic binding protein-like II"/>
    <property type="match status" value="2"/>
</dbReference>
<keyword evidence="4" id="KW-0574">Periplasm</keyword>
<keyword evidence="2" id="KW-0813">Transport</keyword>
<dbReference type="Pfam" id="PF13416">
    <property type="entry name" value="SBP_bac_8"/>
    <property type="match status" value="1"/>
</dbReference>
<evidence type="ECO:0000256" key="2">
    <source>
        <dbReference type="ARBA" id="ARBA00022448"/>
    </source>
</evidence>
<feature type="chain" id="PRO_5039076692" evidence="5">
    <location>
        <begin position="29"/>
        <end position="355"/>
    </location>
</feature>
<evidence type="ECO:0000256" key="1">
    <source>
        <dbReference type="ARBA" id="ARBA00004418"/>
    </source>
</evidence>
<dbReference type="InterPro" id="IPR006059">
    <property type="entry name" value="SBP"/>
</dbReference>